<evidence type="ECO:0000313" key="2">
    <source>
        <dbReference type="Proteomes" id="UP000183832"/>
    </source>
</evidence>
<protein>
    <submittedName>
        <fullName evidence="1">CLUMA_CG017516, isoform A</fullName>
    </submittedName>
</protein>
<sequence length="67" mass="7807">MKENEKENENEFRKQVFRDISSPFNLVALETISCQHEKSAQKHLTVTHANITMLQSQAFTFNIVIQI</sequence>
<keyword evidence="2" id="KW-1185">Reference proteome</keyword>
<gene>
    <name evidence="1" type="ORF">CLUMA_CG017516</name>
</gene>
<accession>A0A1J1IW85</accession>
<organism evidence="1 2">
    <name type="scientific">Clunio marinus</name>
    <dbReference type="NCBI Taxonomy" id="568069"/>
    <lineage>
        <taxon>Eukaryota</taxon>
        <taxon>Metazoa</taxon>
        <taxon>Ecdysozoa</taxon>
        <taxon>Arthropoda</taxon>
        <taxon>Hexapoda</taxon>
        <taxon>Insecta</taxon>
        <taxon>Pterygota</taxon>
        <taxon>Neoptera</taxon>
        <taxon>Endopterygota</taxon>
        <taxon>Diptera</taxon>
        <taxon>Nematocera</taxon>
        <taxon>Chironomoidea</taxon>
        <taxon>Chironomidae</taxon>
        <taxon>Clunio</taxon>
    </lineage>
</organism>
<proteinExistence type="predicted"/>
<dbReference type="AlphaFoldDB" id="A0A1J1IW85"/>
<dbReference type="Proteomes" id="UP000183832">
    <property type="component" value="Unassembled WGS sequence"/>
</dbReference>
<evidence type="ECO:0000313" key="1">
    <source>
        <dbReference type="EMBL" id="CRL04431.1"/>
    </source>
</evidence>
<reference evidence="1 2" key="1">
    <citation type="submission" date="2015-04" db="EMBL/GenBank/DDBJ databases">
        <authorList>
            <person name="Syromyatnikov M.Y."/>
            <person name="Popov V.N."/>
        </authorList>
    </citation>
    <scope>NUCLEOTIDE SEQUENCE [LARGE SCALE GENOMIC DNA]</scope>
</reference>
<dbReference type="EMBL" id="CVRI01000063">
    <property type="protein sequence ID" value="CRL04431.1"/>
    <property type="molecule type" value="Genomic_DNA"/>
</dbReference>
<name>A0A1J1IW85_9DIPT</name>